<name>A0A1C7MF10_GRIFR</name>
<feature type="compositionally biased region" description="Low complexity" evidence="1">
    <location>
        <begin position="45"/>
        <end position="63"/>
    </location>
</feature>
<accession>A0A1C7MF10</accession>
<keyword evidence="3" id="KW-1185">Reference proteome</keyword>
<dbReference type="EMBL" id="LUGG01000006">
    <property type="protein sequence ID" value="OBZ73594.1"/>
    <property type="molecule type" value="Genomic_DNA"/>
</dbReference>
<feature type="region of interest" description="Disordered" evidence="1">
    <location>
        <begin position="1"/>
        <end position="97"/>
    </location>
</feature>
<gene>
    <name evidence="2" type="ORF">A0H81_06085</name>
</gene>
<comment type="caution">
    <text evidence="2">The sequence shown here is derived from an EMBL/GenBank/DDBJ whole genome shotgun (WGS) entry which is preliminary data.</text>
</comment>
<feature type="compositionally biased region" description="Pro residues" evidence="1">
    <location>
        <begin position="64"/>
        <end position="89"/>
    </location>
</feature>
<feature type="compositionally biased region" description="Low complexity" evidence="1">
    <location>
        <begin position="17"/>
        <end position="30"/>
    </location>
</feature>
<evidence type="ECO:0000256" key="1">
    <source>
        <dbReference type="SAM" id="MobiDB-lite"/>
    </source>
</evidence>
<dbReference type="AlphaFoldDB" id="A0A1C7MF10"/>
<reference evidence="2 3" key="1">
    <citation type="submission" date="2016-03" db="EMBL/GenBank/DDBJ databases">
        <title>Whole genome sequencing of Grifola frondosa 9006-11.</title>
        <authorList>
            <person name="Min B."/>
            <person name="Park H."/>
            <person name="Kim J.-G."/>
            <person name="Cho H."/>
            <person name="Oh Y.-L."/>
            <person name="Kong W.-S."/>
            <person name="Choi I.-G."/>
        </authorList>
    </citation>
    <scope>NUCLEOTIDE SEQUENCE [LARGE SCALE GENOMIC DNA]</scope>
    <source>
        <strain evidence="2 3">9006-11</strain>
    </source>
</reference>
<evidence type="ECO:0000313" key="2">
    <source>
        <dbReference type="EMBL" id="OBZ73594.1"/>
    </source>
</evidence>
<organism evidence="2 3">
    <name type="scientific">Grifola frondosa</name>
    <name type="common">Maitake</name>
    <name type="synonym">Polyporus frondosus</name>
    <dbReference type="NCBI Taxonomy" id="5627"/>
    <lineage>
        <taxon>Eukaryota</taxon>
        <taxon>Fungi</taxon>
        <taxon>Dikarya</taxon>
        <taxon>Basidiomycota</taxon>
        <taxon>Agaricomycotina</taxon>
        <taxon>Agaricomycetes</taxon>
        <taxon>Polyporales</taxon>
        <taxon>Grifolaceae</taxon>
        <taxon>Grifola</taxon>
    </lineage>
</organism>
<sequence>MRHPSLNLGEAPPPANQPAAPAGVGAVTQPTGQPALGLQPPPVPGSTTADTAPTAPSAAGAPAAPAPGPPPPPLPAPQQPAPGQTPPGPMQALLPPRGLACRIRHALW</sequence>
<proteinExistence type="predicted"/>
<dbReference type="Proteomes" id="UP000092993">
    <property type="component" value="Unassembled WGS sequence"/>
</dbReference>
<evidence type="ECO:0000313" key="3">
    <source>
        <dbReference type="Proteomes" id="UP000092993"/>
    </source>
</evidence>
<protein>
    <submittedName>
        <fullName evidence="2">Uncharacterized protein</fullName>
    </submittedName>
</protein>